<dbReference type="Proteomes" id="UP000077266">
    <property type="component" value="Unassembled WGS sequence"/>
</dbReference>
<organism evidence="1 2">
    <name type="scientific">Exidia glandulosa HHB12029</name>
    <dbReference type="NCBI Taxonomy" id="1314781"/>
    <lineage>
        <taxon>Eukaryota</taxon>
        <taxon>Fungi</taxon>
        <taxon>Dikarya</taxon>
        <taxon>Basidiomycota</taxon>
        <taxon>Agaricomycotina</taxon>
        <taxon>Agaricomycetes</taxon>
        <taxon>Auriculariales</taxon>
        <taxon>Exidiaceae</taxon>
        <taxon>Exidia</taxon>
    </lineage>
</organism>
<sequence>TLTWMELHRIMGHVAPAAVKAQWERGGLPGVKIDTTSKIYDCESCTMGKIMAPRIPKTRENPPTEIYGKCWYSDIWGPSTV</sequence>
<dbReference type="EMBL" id="KV426113">
    <property type="protein sequence ID" value="KZV87858.1"/>
    <property type="molecule type" value="Genomic_DNA"/>
</dbReference>
<dbReference type="InParanoid" id="A0A165EWH5"/>
<evidence type="ECO:0000313" key="1">
    <source>
        <dbReference type="EMBL" id="KZV87858.1"/>
    </source>
</evidence>
<accession>A0A165EWH5</accession>
<evidence type="ECO:0000313" key="2">
    <source>
        <dbReference type="Proteomes" id="UP000077266"/>
    </source>
</evidence>
<protein>
    <recommendedName>
        <fullName evidence="3">GAG-pre-integrase domain-containing protein</fullName>
    </recommendedName>
</protein>
<dbReference type="AlphaFoldDB" id="A0A165EWH5"/>
<gene>
    <name evidence="1" type="ORF">EXIGLDRAFT_572140</name>
</gene>
<evidence type="ECO:0008006" key="3">
    <source>
        <dbReference type="Google" id="ProtNLM"/>
    </source>
</evidence>
<name>A0A165EWH5_EXIGL</name>
<keyword evidence="2" id="KW-1185">Reference proteome</keyword>
<feature type="non-terminal residue" evidence="1">
    <location>
        <position position="81"/>
    </location>
</feature>
<reference evidence="1 2" key="1">
    <citation type="journal article" date="2016" name="Mol. Biol. Evol.">
        <title>Comparative Genomics of Early-Diverging Mushroom-Forming Fungi Provides Insights into the Origins of Lignocellulose Decay Capabilities.</title>
        <authorList>
            <person name="Nagy L.G."/>
            <person name="Riley R."/>
            <person name="Tritt A."/>
            <person name="Adam C."/>
            <person name="Daum C."/>
            <person name="Floudas D."/>
            <person name="Sun H."/>
            <person name="Yadav J.S."/>
            <person name="Pangilinan J."/>
            <person name="Larsson K.H."/>
            <person name="Matsuura K."/>
            <person name="Barry K."/>
            <person name="Labutti K."/>
            <person name="Kuo R."/>
            <person name="Ohm R.A."/>
            <person name="Bhattacharya S.S."/>
            <person name="Shirouzu T."/>
            <person name="Yoshinaga Y."/>
            <person name="Martin F.M."/>
            <person name="Grigoriev I.V."/>
            <person name="Hibbett D.S."/>
        </authorList>
    </citation>
    <scope>NUCLEOTIDE SEQUENCE [LARGE SCALE GENOMIC DNA]</scope>
    <source>
        <strain evidence="1 2">HHB12029</strain>
    </source>
</reference>
<proteinExistence type="predicted"/>
<feature type="non-terminal residue" evidence="1">
    <location>
        <position position="1"/>
    </location>
</feature>